<dbReference type="Gene3D" id="3.20.20.30">
    <property type="entry name" value="Luciferase-like domain"/>
    <property type="match status" value="1"/>
</dbReference>
<dbReference type="Proteomes" id="UP000244892">
    <property type="component" value="Plasmid pTB101"/>
</dbReference>
<dbReference type="GO" id="GO:0005829">
    <property type="term" value="C:cytosol"/>
    <property type="evidence" value="ECO:0007669"/>
    <property type="project" value="TreeGrafter"/>
</dbReference>
<dbReference type="EMBL" id="CP029211">
    <property type="protein sequence ID" value="AWI55592.1"/>
    <property type="molecule type" value="Genomic_DNA"/>
</dbReference>
<dbReference type="AlphaFoldDB" id="A0A2U8FX07"/>
<reference evidence="4 5" key="1">
    <citation type="submission" date="2018-05" db="EMBL/GenBank/DDBJ databases">
        <title>complete genome sequence of Aquabacterium olei NBRC 110486.</title>
        <authorList>
            <person name="Tang B."/>
            <person name="Chang J."/>
            <person name="Zhang L."/>
            <person name="Yang H."/>
        </authorList>
    </citation>
    <scope>NUCLEOTIDE SEQUENCE [LARGE SCALE GENOMIC DNA]</scope>
    <source>
        <strain evidence="4 5">NBRC 110486</strain>
        <plasmid evidence="5">ptb101</plasmid>
    </source>
</reference>
<dbReference type="PANTHER" id="PTHR30137">
    <property type="entry name" value="LUCIFERASE-LIKE MONOOXYGENASE"/>
    <property type="match status" value="1"/>
</dbReference>
<dbReference type="KEGG" id="aon:DEH84_18610"/>
<dbReference type="InterPro" id="IPR011251">
    <property type="entry name" value="Luciferase-like_dom"/>
</dbReference>
<accession>A0A2U8FX07</accession>
<evidence type="ECO:0000313" key="4">
    <source>
        <dbReference type="EMBL" id="AWI55592.1"/>
    </source>
</evidence>
<dbReference type="Pfam" id="PF00296">
    <property type="entry name" value="Bac_luciferase"/>
    <property type="match status" value="1"/>
</dbReference>
<keyword evidence="4" id="KW-0614">Plasmid</keyword>
<proteinExistence type="predicted"/>
<dbReference type="RefSeq" id="WP_109038702.1">
    <property type="nucleotide sequence ID" value="NZ_CP029211.1"/>
</dbReference>
<evidence type="ECO:0000313" key="5">
    <source>
        <dbReference type="Proteomes" id="UP000244892"/>
    </source>
</evidence>
<sequence>MKFSLFLHVERYDDQTPITQQLDEMTELVQIAERGGFEAAWVGEHHGMGFTIAPNPFVNLAHLAAKTSTIRLGTGTVIAPFWHPIKLAGEAGLVDALSKGRLDLGIARGAYMFEYERLFPGLDAMEAGARMRDMVPLLQRLFQGNASADTPYWQFPATTPLPRPVQSPWPPMWIAARDPHSHDFAVGSGCNVQVTPLASGDAEVASLMDRFNAACAAHPEVPRPQIMLLMHTFVGADEAEVNQACKDLQAFYCHFMKWVKKERPIEQGLMEPLRQEDLDAFPQYAPEKLRETLVIGQADEVIARLKSYEAQGYNQYSFWIDNCMPFETKKRTLERFIAQVVPAFQ</sequence>
<keyword evidence="5" id="KW-1185">Reference proteome</keyword>
<keyword evidence="2" id="KW-0503">Monooxygenase</keyword>
<evidence type="ECO:0000259" key="3">
    <source>
        <dbReference type="Pfam" id="PF00296"/>
    </source>
</evidence>
<dbReference type="GO" id="GO:0004497">
    <property type="term" value="F:monooxygenase activity"/>
    <property type="evidence" value="ECO:0007669"/>
    <property type="project" value="UniProtKB-KW"/>
</dbReference>
<feature type="domain" description="Luciferase-like" evidence="3">
    <location>
        <begin position="1"/>
        <end position="314"/>
    </location>
</feature>
<keyword evidence="1" id="KW-0560">Oxidoreductase</keyword>
<dbReference type="OrthoDB" id="7055978at2"/>
<organism evidence="4 5">
    <name type="scientific">Aquabacterium olei</name>
    <dbReference type="NCBI Taxonomy" id="1296669"/>
    <lineage>
        <taxon>Bacteria</taxon>
        <taxon>Pseudomonadati</taxon>
        <taxon>Pseudomonadota</taxon>
        <taxon>Betaproteobacteria</taxon>
        <taxon>Burkholderiales</taxon>
        <taxon>Aquabacterium</taxon>
    </lineage>
</organism>
<protein>
    <submittedName>
        <fullName evidence="4">LLM class flavin-dependent oxidoreductase</fullName>
    </submittedName>
</protein>
<evidence type="ECO:0000256" key="1">
    <source>
        <dbReference type="ARBA" id="ARBA00023002"/>
    </source>
</evidence>
<dbReference type="InterPro" id="IPR036661">
    <property type="entry name" value="Luciferase-like_sf"/>
</dbReference>
<gene>
    <name evidence="4" type="ORF">DEH84_18610</name>
</gene>
<dbReference type="GO" id="GO:0016705">
    <property type="term" value="F:oxidoreductase activity, acting on paired donors, with incorporation or reduction of molecular oxygen"/>
    <property type="evidence" value="ECO:0007669"/>
    <property type="project" value="InterPro"/>
</dbReference>
<evidence type="ECO:0000256" key="2">
    <source>
        <dbReference type="ARBA" id="ARBA00023033"/>
    </source>
</evidence>
<dbReference type="InterPro" id="IPR050766">
    <property type="entry name" value="Bact_Lucif_Oxidored"/>
</dbReference>
<geneLocation type="plasmid" evidence="5">
    <name>ptb101</name>
</geneLocation>
<dbReference type="SUPFAM" id="SSF51679">
    <property type="entry name" value="Bacterial luciferase-like"/>
    <property type="match status" value="1"/>
</dbReference>
<dbReference type="PANTHER" id="PTHR30137:SF8">
    <property type="entry name" value="BLR5498 PROTEIN"/>
    <property type="match status" value="1"/>
</dbReference>
<name>A0A2U8FX07_9BURK</name>